<dbReference type="OrthoDB" id="1490774at2"/>
<feature type="domain" description="Competence protein CoiA nuclease-like" evidence="1">
    <location>
        <begin position="87"/>
        <end position="143"/>
    </location>
</feature>
<keyword evidence="3" id="KW-1185">Reference proteome</keyword>
<protein>
    <submittedName>
        <fullName evidence="2">Competence protein transcription factor</fullName>
    </submittedName>
</protein>
<dbReference type="Proteomes" id="UP000001822">
    <property type="component" value="Chromosome"/>
</dbReference>
<name>A0A6N4SM55_CYTH3</name>
<dbReference type="InterPro" id="IPR010330">
    <property type="entry name" value="CoiA_nuc"/>
</dbReference>
<accession>A0A6N4SM55</accession>
<gene>
    <name evidence="2" type="primary">coiA</name>
    <name evidence="2" type="ordered locus">CHU_0036</name>
</gene>
<reference evidence="2 3" key="1">
    <citation type="journal article" date="2007" name="Appl. Environ. Microbiol.">
        <title>Genome sequence of the cellulolytic gliding bacterium Cytophaga hutchinsonii.</title>
        <authorList>
            <person name="Xie G."/>
            <person name="Bruce D.C."/>
            <person name="Challacombe J.F."/>
            <person name="Chertkov O."/>
            <person name="Detter J.C."/>
            <person name="Gilna P."/>
            <person name="Han C.S."/>
            <person name="Lucas S."/>
            <person name="Misra M."/>
            <person name="Myers G.L."/>
            <person name="Richardson P."/>
            <person name="Tapia R."/>
            <person name="Thayer N."/>
            <person name="Thompson L.S."/>
            <person name="Brettin T.S."/>
            <person name="Henrissat B."/>
            <person name="Wilson D.B."/>
            <person name="McBride M.J."/>
        </authorList>
    </citation>
    <scope>NUCLEOTIDE SEQUENCE [LARGE SCALE GENOMIC DNA]</scope>
    <source>
        <strain evidence="3">ATCC 33406 / DSM 1761 / CIP 103989 / NBRC 15051 / NCIMB 9469 / D465</strain>
    </source>
</reference>
<proteinExistence type="predicted"/>
<dbReference type="Pfam" id="PF06054">
    <property type="entry name" value="CoiA_nuc"/>
    <property type="match status" value="1"/>
</dbReference>
<dbReference type="RefSeq" id="WP_011583446.1">
    <property type="nucleotide sequence ID" value="NC_008255.1"/>
</dbReference>
<dbReference type="EMBL" id="CP000383">
    <property type="protein sequence ID" value="ABG57330.1"/>
    <property type="molecule type" value="Genomic_DNA"/>
</dbReference>
<evidence type="ECO:0000313" key="2">
    <source>
        <dbReference type="EMBL" id="ABG57330.1"/>
    </source>
</evidence>
<evidence type="ECO:0000313" key="3">
    <source>
        <dbReference type="Proteomes" id="UP000001822"/>
    </source>
</evidence>
<evidence type="ECO:0000259" key="1">
    <source>
        <dbReference type="Pfam" id="PF06054"/>
    </source>
</evidence>
<sequence length="316" mass="38225">MIHAKNVQGQKIKVSFSGEKAKCIDCGQDVRGHKGRMKIPYWQHLNKKDCDAWFEPITRWHIDWQNKFPKEFQEVSLIDPNTKEFHRADVRTNSGLVIEVQHSPIKPDEIEQRENFYGKNKLLWILNGESLLKHCRLNYRYEKKEMSLSFEIPHYLDKSPEFNFQAFNEYFLKSQALNKIRIHPDLLDFENQNGNYFLFHFNNSVSFESIKYELIYDARKILNILLNEKFHEDYLNEFKINYTDIPQDRFRNINLIKKYWRPFIDLMKHPVFIDNLEGIETDKIYFYQKNEIIDKDEFIKNIEKSWLAGYNKKHLL</sequence>
<organism evidence="2 3">
    <name type="scientific">Cytophaga hutchinsonii (strain ATCC 33406 / DSM 1761 / CIP 103989 / NBRC 15051 / NCIMB 9469 / D465)</name>
    <dbReference type="NCBI Taxonomy" id="269798"/>
    <lineage>
        <taxon>Bacteria</taxon>
        <taxon>Pseudomonadati</taxon>
        <taxon>Bacteroidota</taxon>
        <taxon>Cytophagia</taxon>
        <taxon>Cytophagales</taxon>
        <taxon>Cytophagaceae</taxon>
        <taxon>Cytophaga</taxon>
    </lineage>
</organism>
<dbReference type="KEGG" id="chu:CHU_0036"/>
<dbReference type="AlphaFoldDB" id="A0A6N4SM55"/>